<dbReference type="PROSITE" id="PS51123">
    <property type="entry name" value="OMPA_2"/>
    <property type="match status" value="1"/>
</dbReference>
<dbReference type="PANTHER" id="PTHR30329">
    <property type="entry name" value="STATOR ELEMENT OF FLAGELLAR MOTOR COMPLEX"/>
    <property type="match status" value="1"/>
</dbReference>
<protein>
    <recommendedName>
        <fullName evidence="8">OmpA-like domain-containing protein</fullName>
    </recommendedName>
</protein>
<evidence type="ECO:0000259" key="8">
    <source>
        <dbReference type="PROSITE" id="PS51123"/>
    </source>
</evidence>
<dbReference type="PRINTS" id="PR01021">
    <property type="entry name" value="OMPADOMAIN"/>
</dbReference>
<dbReference type="InterPro" id="IPR050330">
    <property type="entry name" value="Bact_OuterMem_StrucFunc"/>
</dbReference>
<feature type="domain" description="OmpA-like" evidence="8">
    <location>
        <begin position="67"/>
        <end position="181"/>
    </location>
</feature>
<keyword evidence="2" id="KW-0732">Signal</keyword>
<keyword evidence="3" id="KW-0472">Membrane</keyword>
<dbReference type="EMBL" id="VSSQ01007386">
    <property type="protein sequence ID" value="MPM35754.1"/>
    <property type="molecule type" value="Genomic_DNA"/>
</dbReference>
<dbReference type="HAMAP" id="MF_02204">
    <property type="entry name" value="Pal"/>
    <property type="match status" value="1"/>
</dbReference>
<keyword evidence="5" id="KW-0998">Cell outer membrane</keyword>
<evidence type="ECO:0000256" key="5">
    <source>
        <dbReference type="ARBA" id="ARBA00023237"/>
    </source>
</evidence>
<dbReference type="PANTHER" id="PTHR30329:SF21">
    <property type="entry name" value="LIPOPROTEIN YIAD-RELATED"/>
    <property type="match status" value="1"/>
</dbReference>
<evidence type="ECO:0000256" key="4">
    <source>
        <dbReference type="ARBA" id="ARBA00023139"/>
    </source>
</evidence>
<evidence type="ECO:0000313" key="9">
    <source>
        <dbReference type="EMBL" id="MPM35754.1"/>
    </source>
</evidence>
<comment type="caution">
    <text evidence="9">The sequence shown here is derived from an EMBL/GenBank/DDBJ whole genome shotgun (WGS) entry which is preliminary data.</text>
</comment>
<dbReference type="AlphaFoldDB" id="A0A644ZCZ0"/>
<dbReference type="PROSITE" id="PS01068">
    <property type="entry name" value="OMPA_1"/>
    <property type="match status" value="1"/>
</dbReference>
<dbReference type="PROSITE" id="PS51257">
    <property type="entry name" value="PROKAR_LIPOPROTEIN"/>
    <property type="match status" value="1"/>
</dbReference>
<evidence type="ECO:0000256" key="7">
    <source>
        <dbReference type="SAM" id="MobiDB-lite"/>
    </source>
</evidence>
<reference evidence="9" key="1">
    <citation type="submission" date="2019-08" db="EMBL/GenBank/DDBJ databases">
        <authorList>
            <person name="Kucharzyk K."/>
            <person name="Murdoch R.W."/>
            <person name="Higgins S."/>
            <person name="Loffler F."/>
        </authorList>
    </citation>
    <scope>NUCLEOTIDE SEQUENCE</scope>
</reference>
<dbReference type="InterPro" id="IPR006665">
    <property type="entry name" value="OmpA-like"/>
</dbReference>
<dbReference type="SUPFAM" id="SSF103088">
    <property type="entry name" value="OmpA-like"/>
    <property type="match status" value="1"/>
</dbReference>
<dbReference type="InterPro" id="IPR006664">
    <property type="entry name" value="OMP_bac"/>
</dbReference>
<evidence type="ECO:0000256" key="3">
    <source>
        <dbReference type="ARBA" id="ARBA00023136"/>
    </source>
</evidence>
<proteinExistence type="inferred from homology"/>
<dbReference type="CDD" id="cd07185">
    <property type="entry name" value="OmpA_C-like"/>
    <property type="match status" value="1"/>
</dbReference>
<dbReference type="InterPro" id="IPR036737">
    <property type="entry name" value="OmpA-like_sf"/>
</dbReference>
<evidence type="ECO:0000256" key="2">
    <source>
        <dbReference type="ARBA" id="ARBA00022729"/>
    </source>
</evidence>
<dbReference type="GO" id="GO:0009279">
    <property type="term" value="C:cell outer membrane"/>
    <property type="evidence" value="ECO:0007669"/>
    <property type="project" value="UniProtKB-SubCell"/>
</dbReference>
<organism evidence="9">
    <name type="scientific">bioreactor metagenome</name>
    <dbReference type="NCBI Taxonomy" id="1076179"/>
    <lineage>
        <taxon>unclassified sequences</taxon>
        <taxon>metagenomes</taxon>
        <taxon>ecological metagenomes</taxon>
    </lineage>
</organism>
<dbReference type="Pfam" id="PF00691">
    <property type="entry name" value="OmpA"/>
    <property type="match status" value="1"/>
</dbReference>
<dbReference type="GO" id="GO:0051301">
    <property type="term" value="P:cell division"/>
    <property type="evidence" value="ECO:0007669"/>
    <property type="project" value="InterPro"/>
</dbReference>
<accession>A0A644ZCZ0</accession>
<keyword evidence="6" id="KW-0449">Lipoprotein</keyword>
<name>A0A644ZCZ0_9ZZZZ</name>
<evidence type="ECO:0000256" key="6">
    <source>
        <dbReference type="ARBA" id="ARBA00023288"/>
    </source>
</evidence>
<comment type="subcellular location">
    <subcellularLocation>
        <location evidence="1">Cell outer membrane</location>
    </subcellularLocation>
</comment>
<dbReference type="Gene3D" id="3.30.1330.60">
    <property type="entry name" value="OmpA-like domain"/>
    <property type="match status" value="1"/>
</dbReference>
<keyword evidence="4" id="KW-0564">Palmitate</keyword>
<evidence type="ECO:0000256" key="1">
    <source>
        <dbReference type="ARBA" id="ARBA00004442"/>
    </source>
</evidence>
<sequence length="181" mass="20297">MKGIFMFKKNYPLLTAALLAVITLAGCSTPGSSSRRSDHHYVYGKTPQSTAEPASRVAPVIAQTRKGTKGPDNVAHIVYFDFDSYAIRPTERSTIEGHARWMRSNPSKSLMLQGHTDVRGGIEYNLALGQKRAEAVRKGLEMMGVEHRRIEAVSYGKERLVDTGSSEEAHQRNRRVEFEYR</sequence>
<dbReference type="InterPro" id="IPR039001">
    <property type="entry name" value="Pal"/>
</dbReference>
<gene>
    <name evidence="9" type="ORF">SDC9_82347</name>
</gene>
<dbReference type="InterPro" id="IPR006690">
    <property type="entry name" value="OMPA-like_CS"/>
</dbReference>
<feature type="region of interest" description="Disordered" evidence="7">
    <location>
        <begin position="162"/>
        <end position="181"/>
    </location>
</feature>